<evidence type="ECO:0000256" key="5">
    <source>
        <dbReference type="ARBA" id="ARBA00022989"/>
    </source>
</evidence>
<evidence type="ECO:0000256" key="1">
    <source>
        <dbReference type="ARBA" id="ARBA00004651"/>
    </source>
</evidence>
<protein>
    <recommendedName>
        <fullName evidence="7">UPF0056 inner membrane protein</fullName>
    </recommendedName>
</protein>
<evidence type="ECO:0000256" key="4">
    <source>
        <dbReference type="ARBA" id="ARBA00022692"/>
    </source>
</evidence>
<dbReference type="GO" id="GO:0005886">
    <property type="term" value="C:plasma membrane"/>
    <property type="evidence" value="ECO:0007669"/>
    <property type="project" value="UniProtKB-SubCell"/>
</dbReference>
<feature type="transmembrane region" description="Helical" evidence="7">
    <location>
        <begin position="139"/>
        <end position="157"/>
    </location>
</feature>
<dbReference type="eggNOG" id="COG2095">
    <property type="taxonomic scope" value="Bacteria"/>
</dbReference>
<accession>B3ET88</accession>
<comment type="similarity">
    <text evidence="2 7">Belongs to the UPF0056 (MarC) family.</text>
</comment>
<feature type="transmembrane region" description="Helical" evidence="7">
    <location>
        <begin position="113"/>
        <end position="133"/>
    </location>
</feature>
<name>B3ET88_AMOA5</name>
<evidence type="ECO:0000256" key="7">
    <source>
        <dbReference type="RuleBase" id="RU362048"/>
    </source>
</evidence>
<keyword evidence="4 7" id="KW-0812">Transmembrane</keyword>
<sequence>MNTLYSFFIAFNIKKFLTAFFILFAVIDVLGCTAIIINMRNKIGYIHARKTATVAGVIMVTFLFLGQTILDLFSIDMSSFIIAGSIILFLLGLEMCLNISIFKTDTDANSSSIVPLAFPIIAGTGTLSTLLILRAECETINVLLASLVNLVLIFLVLKYSEWIEAKLGRLGVSIIHKMMGIILIAIAIKRFKMYLFI</sequence>
<keyword evidence="9" id="KW-1185">Reference proteome</keyword>
<keyword evidence="6 7" id="KW-0472">Membrane</keyword>
<proteinExistence type="inferred from homology"/>
<organism evidence="8 9">
    <name type="scientific">Amoebophilus asiaticus (strain 5a2)</name>
    <dbReference type="NCBI Taxonomy" id="452471"/>
    <lineage>
        <taxon>Bacteria</taxon>
        <taxon>Pseudomonadati</taxon>
        <taxon>Bacteroidota</taxon>
        <taxon>Cytophagia</taxon>
        <taxon>Cytophagales</taxon>
        <taxon>Amoebophilaceae</taxon>
        <taxon>Candidatus Amoebophilus</taxon>
    </lineage>
</organism>
<comment type="subcellular location">
    <subcellularLocation>
        <location evidence="7">Cell inner membrane</location>
        <topology evidence="7">Multi-pass membrane protein</topology>
    </subcellularLocation>
    <subcellularLocation>
        <location evidence="1">Cell membrane</location>
        <topology evidence="1">Multi-pass membrane protein</topology>
    </subcellularLocation>
</comment>
<dbReference type="RefSeq" id="WP_012473198.1">
    <property type="nucleotide sequence ID" value="NC_010830.1"/>
</dbReference>
<keyword evidence="5 7" id="KW-1133">Transmembrane helix</keyword>
<feature type="transmembrane region" description="Helical" evidence="7">
    <location>
        <begin position="51"/>
        <end position="73"/>
    </location>
</feature>
<evidence type="ECO:0000256" key="3">
    <source>
        <dbReference type="ARBA" id="ARBA00022475"/>
    </source>
</evidence>
<dbReference type="AlphaFoldDB" id="B3ET88"/>
<feature type="transmembrane region" description="Helical" evidence="7">
    <location>
        <begin position="169"/>
        <end position="188"/>
    </location>
</feature>
<dbReference type="Pfam" id="PF01914">
    <property type="entry name" value="MarC"/>
    <property type="match status" value="1"/>
</dbReference>
<evidence type="ECO:0000256" key="2">
    <source>
        <dbReference type="ARBA" id="ARBA00009784"/>
    </source>
</evidence>
<dbReference type="Proteomes" id="UP000001227">
    <property type="component" value="Chromosome"/>
</dbReference>
<reference evidence="8 9" key="1">
    <citation type="journal article" date="2010" name="J. Bacteriol.">
        <title>The genome of the amoeba symbiont 'Candidatus Amoebophilus asiaticus' reveals common mechanisms for host cell interaction among amoeba-associated bacteria.</title>
        <authorList>
            <person name="Schmitz-Esser S."/>
            <person name="Tischler P."/>
            <person name="Arnold R."/>
            <person name="Montanaro J."/>
            <person name="Wagner M."/>
            <person name="Rattei T."/>
            <person name="Horn M."/>
        </authorList>
    </citation>
    <scope>NUCLEOTIDE SEQUENCE [LARGE SCALE GENOMIC DNA]</scope>
    <source>
        <strain evidence="8 9">5a2</strain>
    </source>
</reference>
<dbReference type="EMBL" id="CP001102">
    <property type="protein sequence ID" value="ACE06440.1"/>
    <property type="molecule type" value="Genomic_DNA"/>
</dbReference>
<gene>
    <name evidence="8" type="ordered locus">Aasi_1097</name>
</gene>
<evidence type="ECO:0000313" key="8">
    <source>
        <dbReference type="EMBL" id="ACE06440.1"/>
    </source>
</evidence>
<evidence type="ECO:0000256" key="6">
    <source>
        <dbReference type="ARBA" id="ARBA00023136"/>
    </source>
</evidence>
<dbReference type="OrthoDB" id="978595at2"/>
<dbReference type="InterPro" id="IPR002771">
    <property type="entry name" value="Multi_antbiot-R_MarC"/>
</dbReference>
<keyword evidence="3" id="KW-1003">Cell membrane</keyword>
<dbReference type="STRING" id="452471.Aasi_1097"/>
<feature type="transmembrane region" description="Helical" evidence="7">
    <location>
        <begin position="79"/>
        <end position="101"/>
    </location>
</feature>
<dbReference type="KEGG" id="aas:Aasi_1097"/>
<dbReference type="PANTHER" id="PTHR33508">
    <property type="entry name" value="UPF0056 MEMBRANE PROTEIN YHCE"/>
    <property type="match status" value="1"/>
</dbReference>
<feature type="transmembrane region" description="Helical" evidence="7">
    <location>
        <begin position="16"/>
        <end position="39"/>
    </location>
</feature>
<evidence type="ECO:0000313" key="9">
    <source>
        <dbReference type="Proteomes" id="UP000001227"/>
    </source>
</evidence>
<dbReference type="PANTHER" id="PTHR33508:SF1">
    <property type="entry name" value="UPF0056 MEMBRANE PROTEIN YHCE"/>
    <property type="match status" value="1"/>
</dbReference>
<dbReference type="HOGENOM" id="CLU_079909_1_0_10"/>